<dbReference type="InterPro" id="IPR036640">
    <property type="entry name" value="ABC1_TM_sf"/>
</dbReference>
<evidence type="ECO:0000256" key="2">
    <source>
        <dbReference type="ARBA" id="ARBA00022692"/>
    </source>
</evidence>
<dbReference type="AlphaFoldDB" id="W7TNZ7"/>
<dbReference type="PROSITE" id="PS50929">
    <property type="entry name" value="ABC_TM1F"/>
    <property type="match status" value="1"/>
</dbReference>
<feature type="transmembrane region" description="Helical" evidence="7">
    <location>
        <begin position="12"/>
        <end position="44"/>
    </location>
</feature>
<protein>
    <submittedName>
        <fullName evidence="9">Atp-dependent bile acid permease</fullName>
    </submittedName>
</protein>
<name>W7TNZ7_9STRA</name>
<evidence type="ECO:0000313" key="10">
    <source>
        <dbReference type="Proteomes" id="UP000019335"/>
    </source>
</evidence>
<dbReference type="GO" id="GO:0016020">
    <property type="term" value="C:membrane"/>
    <property type="evidence" value="ECO:0007669"/>
    <property type="project" value="InterPro"/>
</dbReference>
<dbReference type="InterPro" id="IPR011527">
    <property type="entry name" value="ABC1_TM_dom"/>
</dbReference>
<keyword evidence="1" id="KW-0813">Transport</keyword>
<organism evidence="9 10">
    <name type="scientific">Nannochloropsis gaditana</name>
    <dbReference type="NCBI Taxonomy" id="72520"/>
    <lineage>
        <taxon>Eukaryota</taxon>
        <taxon>Sar</taxon>
        <taxon>Stramenopiles</taxon>
        <taxon>Ochrophyta</taxon>
        <taxon>Eustigmatophyceae</taxon>
        <taxon>Eustigmatales</taxon>
        <taxon>Monodopsidaceae</taxon>
        <taxon>Nannochloropsis</taxon>
    </lineage>
</organism>
<dbReference type="SUPFAM" id="SSF90123">
    <property type="entry name" value="ABC transporter transmembrane region"/>
    <property type="match status" value="1"/>
</dbReference>
<dbReference type="GO" id="GO:0005524">
    <property type="term" value="F:ATP binding"/>
    <property type="evidence" value="ECO:0007669"/>
    <property type="project" value="UniProtKB-KW"/>
</dbReference>
<dbReference type="EMBL" id="AZIL01001018">
    <property type="protein sequence ID" value="EWM25213.1"/>
    <property type="molecule type" value="Genomic_DNA"/>
</dbReference>
<reference evidence="9 10" key="1">
    <citation type="journal article" date="2014" name="Mol. Plant">
        <title>Chromosome Scale Genome Assembly and Transcriptome Profiling of Nannochloropsis gaditana in Nitrogen Depletion.</title>
        <authorList>
            <person name="Corteggiani Carpinelli E."/>
            <person name="Telatin A."/>
            <person name="Vitulo N."/>
            <person name="Forcato C."/>
            <person name="D'Angelo M."/>
            <person name="Schiavon R."/>
            <person name="Vezzi A."/>
            <person name="Giacometti G.M."/>
            <person name="Morosinotto T."/>
            <person name="Valle G."/>
        </authorList>
    </citation>
    <scope>NUCLEOTIDE SEQUENCE [LARGE SCALE GENOMIC DNA]</scope>
    <source>
        <strain evidence="9 10">B-31</strain>
    </source>
</reference>
<evidence type="ECO:0000256" key="1">
    <source>
        <dbReference type="ARBA" id="ARBA00022448"/>
    </source>
</evidence>
<feature type="domain" description="ABC transmembrane type-1" evidence="8">
    <location>
        <begin position="1"/>
        <end position="154"/>
    </location>
</feature>
<dbReference type="GO" id="GO:0140359">
    <property type="term" value="F:ABC-type transporter activity"/>
    <property type="evidence" value="ECO:0007669"/>
    <property type="project" value="InterPro"/>
</dbReference>
<sequence length="167" mass="18133">MVGVVRFGDMLLALIGVVVVTVYAVPSLLIAMALALPLSLRLAYSFLSLSQPLKHYEAATRSPVYSHFAEALAGLIVIRAYGRQPLFLARLHHDMDESNRAHYYLWLTNYYLSMRAAVAGATALAVTLQAARGGIDAAVAGLALTYALPFSQAVVFSIRSHAELELR</sequence>
<feature type="transmembrane region" description="Helical" evidence="7">
    <location>
        <begin position="138"/>
        <end position="158"/>
    </location>
</feature>
<feature type="transmembrane region" description="Helical" evidence="7">
    <location>
        <begin position="103"/>
        <end position="126"/>
    </location>
</feature>
<dbReference type="OrthoDB" id="79019at2759"/>
<proteinExistence type="predicted"/>
<evidence type="ECO:0000256" key="5">
    <source>
        <dbReference type="ARBA" id="ARBA00022989"/>
    </source>
</evidence>
<keyword evidence="10" id="KW-1185">Reference proteome</keyword>
<dbReference type="Gene3D" id="1.20.1560.10">
    <property type="entry name" value="ABC transporter type 1, transmembrane domain"/>
    <property type="match status" value="1"/>
</dbReference>
<evidence type="ECO:0000313" key="9">
    <source>
        <dbReference type="EMBL" id="EWM25213.1"/>
    </source>
</evidence>
<keyword evidence="5 7" id="KW-1133">Transmembrane helix</keyword>
<keyword evidence="3" id="KW-0547">Nucleotide-binding</keyword>
<evidence type="ECO:0000256" key="7">
    <source>
        <dbReference type="SAM" id="Phobius"/>
    </source>
</evidence>
<dbReference type="PANTHER" id="PTHR24223">
    <property type="entry name" value="ATP-BINDING CASSETTE SUB-FAMILY C"/>
    <property type="match status" value="1"/>
</dbReference>
<keyword evidence="4" id="KW-0067">ATP-binding</keyword>
<dbReference type="Pfam" id="PF00664">
    <property type="entry name" value="ABC_membrane"/>
    <property type="match status" value="1"/>
</dbReference>
<keyword evidence="2 7" id="KW-0812">Transmembrane</keyword>
<feature type="transmembrane region" description="Helical" evidence="7">
    <location>
        <begin position="64"/>
        <end position="82"/>
    </location>
</feature>
<evidence type="ECO:0000256" key="4">
    <source>
        <dbReference type="ARBA" id="ARBA00022840"/>
    </source>
</evidence>
<keyword evidence="6 7" id="KW-0472">Membrane</keyword>
<evidence type="ECO:0000256" key="3">
    <source>
        <dbReference type="ARBA" id="ARBA00022741"/>
    </source>
</evidence>
<gene>
    <name evidence="9" type="ORF">Naga_101631g1</name>
</gene>
<evidence type="ECO:0000256" key="6">
    <source>
        <dbReference type="ARBA" id="ARBA00023136"/>
    </source>
</evidence>
<evidence type="ECO:0000259" key="8">
    <source>
        <dbReference type="PROSITE" id="PS50929"/>
    </source>
</evidence>
<dbReference type="InterPro" id="IPR050173">
    <property type="entry name" value="ABC_transporter_C-like"/>
</dbReference>
<comment type="caution">
    <text evidence="9">The sequence shown here is derived from an EMBL/GenBank/DDBJ whole genome shotgun (WGS) entry which is preliminary data.</text>
</comment>
<accession>W7TNZ7</accession>
<dbReference type="Proteomes" id="UP000019335">
    <property type="component" value="Chromosome 12"/>
</dbReference>